<dbReference type="GO" id="GO:0016020">
    <property type="term" value="C:membrane"/>
    <property type="evidence" value="ECO:0007669"/>
    <property type="project" value="UniProtKB-SubCell"/>
</dbReference>
<keyword evidence="6" id="KW-0479">Metal-binding</keyword>
<keyword evidence="4" id="KW-0349">Heme</keyword>
<keyword evidence="9" id="KW-0408">Iron</keyword>
<dbReference type="OMA" id="NAFNNAH"/>
<dbReference type="InterPro" id="IPR006593">
    <property type="entry name" value="Cyt_b561/ferric_Rdtase_TM"/>
</dbReference>
<evidence type="ECO:0000256" key="11">
    <source>
        <dbReference type="SAM" id="Phobius"/>
    </source>
</evidence>
<feature type="transmembrane region" description="Helical" evidence="11">
    <location>
        <begin position="110"/>
        <end position="133"/>
    </location>
</feature>
<dbReference type="PANTHER" id="PTHR15422:SF38">
    <property type="entry name" value="CYTOCHROME B561 DOMAIN-CONTAINING PROTEIN"/>
    <property type="match status" value="1"/>
</dbReference>
<gene>
    <name evidence="13" type="ORF">T459_19383</name>
</gene>
<dbReference type="PANTHER" id="PTHR15422">
    <property type="entry name" value="OS05G0565100 PROTEIN"/>
    <property type="match status" value="1"/>
</dbReference>
<dbReference type="Gene3D" id="1.20.120.1770">
    <property type="match status" value="1"/>
</dbReference>
<evidence type="ECO:0000256" key="7">
    <source>
        <dbReference type="ARBA" id="ARBA00022982"/>
    </source>
</evidence>
<evidence type="ECO:0000256" key="9">
    <source>
        <dbReference type="ARBA" id="ARBA00023004"/>
    </source>
</evidence>
<reference evidence="13 14" key="1">
    <citation type="journal article" date="2014" name="Nat. Genet.">
        <title>Genome sequence of the hot pepper provides insights into the evolution of pungency in Capsicum species.</title>
        <authorList>
            <person name="Kim S."/>
            <person name="Park M."/>
            <person name="Yeom S.I."/>
            <person name="Kim Y.M."/>
            <person name="Lee J.M."/>
            <person name="Lee H.A."/>
            <person name="Seo E."/>
            <person name="Choi J."/>
            <person name="Cheong K."/>
            <person name="Kim K.T."/>
            <person name="Jung K."/>
            <person name="Lee G.W."/>
            <person name="Oh S.K."/>
            <person name="Bae C."/>
            <person name="Kim S.B."/>
            <person name="Lee H.Y."/>
            <person name="Kim S.Y."/>
            <person name="Kim M.S."/>
            <person name="Kang B.C."/>
            <person name="Jo Y.D."/>
            <person name="Yang H.B."/>
            <person name="Jeong H.J."/>
            <person name="Kang W.H."/>
            <person name="Kwon J.K."/>
            <person name="Shin C."/>
            <person name="Lim J.Y."/>
            <person name="Park J.H."/>
            <person name="Huh J.H."/>
            <person name="Kim J.S."/>
            <person name="Kim B.D."/>
            <person name="Cohen O."/>
            <person name="Paran I."/>
            <person name="Suh M.C."/>
            <person name="Lee S.B."/>
            <person name="Kim Y.K."/>
            <person name="Shin Y."/>
            <person name="Noh S.J."/>
            <person name="Park J."/>
            <person name="Seo Y.S."/>
            <person name="Kwon S.Y."/>
            <person name="Kim H.A."/>
            <person name="Park J.M."/>
            <person name="Kim H.J."/>
            <person name="Choi S.B."/>
            <person name="Bosland P.W."/>
            <person name="Reeves G."/>
            <person name="Jo S.H."/>
            <person name="Lee B.W."/>
            <person name="Cho H.T."/>
            <person name="Choi H.S."/>
            <person name="Lee M.S."/>
            <person name="Yu Y."/>
            <person name="Do Choi Y."/>
            <person name="Park B.S."/>
            <person name="van Deynze A."/>
            <person name="Ashrafi H."/>
            <person name="Hill T."/>
            <person name="Kim W.T."/>
            <person name="Pai H.S."/>
            <person name="Ahn H.K."/>
            <person name="Yeam I."/>
            <person name="Giovannoni J.J."/>
            <person name="Rose J.K."/>
            <person name="Sorensen I."/>
            <person name="Lee S.J."/>
            <person name="Kim R.W."/>
            <person name="Choi I.Y."/>
            <person name="Choi B.S."/>
            <person name="Lim J.S."/>
            <person name="Lee Y.H."/>
            <person name="Choi D."/>
        </authorList>
    </citation>
    <scope>NUCLEOTIDE SEQUENCE [LARGE SCALE GENOMIC DNA]</scope>
    <source>
        <strain evidence="14">cv. CM334</strain>
    </source>
</reference>
<feature type="transmembrane region" description="Helical" evidence="11">
    <location>
        <begin position="81"/>
        <end position="98"/>
    </location>
</feature>
<evidence type="ECO:0000259" key="12">
    <source>
        <dbReference type="PROSITE" id="PS50939"/>
    </source>
</evidence>
<dbReference type="Gramene" id="PHT75861">
    <property type="protein sequence ID" value="PHT75861"/>
    <property type="gene ID" value="T459_19383"/>
</dbReference>
<evidence type="ECO:0000313" key="14">
    <source>
        <dbReference type="Proteomes" id="UP000222542"/>
    </source>
</evidence>
<keyword evidence="14" id="KW-1185">Reference proteome</keyword>
<keyword evidence="5 11" id="KW-0812">Transmembrane</keyword>
<comment type="cofactor">
    <cofactor evidence="1">
        <name>heme b</name>
        <dbReference type="ChEBI" id="CHEBI:60344"/>
    </cofactor>
</comment>
<dbReference type="GO" id="GO:0016491">
    <property type="term" value="F:oxidoreductase activity"/>
    <property type="evidence" value="ECO:0000318"/>
    <property type="project" value="GO_Central"/>
</dbReference>
<keyword evidence="10 11" id="KW-0472">Membrane</keyword>
<keyword evidence="8 11" id="KW-1133">Transmembrane helix</keyword>
<dbReference type="PROSITE" id="PS50939">
    <property type="entry name" value="CYTOCHROME_B561"/>
    <property type="match status" value="1"/>
</dbReference>
<dbReference type="STRING" id="4072.A0A1U8H7A9"/>
<evidence type="ECO:0000256" key="6">
    <source>
        <dbReference type="ARBA" id="ARBA00022723"/>
    </source>
</evidence>
<dbReference type="GO" id="GO:0046872">
    <property type="term" value="F:metal ion binding"/>
    <property type="evidence" value="ECO:0007669"/>
    <property type="project" value="UniProtKB-KW"/>
</dbReference>
<reference evidence="13 14" key="2">
    <citation type="journal article" date="2017" name="Genome Biol.">
        <title>New reference genome sequences of hot pepper reveal the massive evolution of plant disease-resistance genes by retroduplication.</title>
        <authorList>
            <person name="Kim S."/>
            <person name="Park J."/>
            <person name="Yeom S.I."/>
            <person name="Kim Y.M."/>
            <person name="Seo E."/>
            <person name="Kim K.T."/>
            <person name="Kim M.S."/>
            <person name="Lee J.M."/>
            <person name="Cheong K."/>
            <person name="Shin H.S."/>
            <person name="Kim S.B."/>
            <person name="Han K."/>
            <person name="Lee J."/>
            <person name="Park M."/>
            <person name="Lee H.A."/>
            <person name="Lee H.Y."/>
            <person name="Lee Y."/>
            <person name="Oh S."/>
            <person name="Lee J.H."/>
            <person name="Choi E."/>
            <person name="Choi E."/>
            <person name="Lee S.E."/>
            <person name="Jeon J."/>
            <person name="Kim H."/>
            <person name="Choi G."/>
            <person name="Song H."/>
            <person name="Lee J."/>
            <person name="Lee S.C."/>
            <person name="Kwon J.K."/>
            <person name="Lee H.Y."/>
            <person name="Koo N."/>
            <person name="Hong Y."/>
            <person name="Kim R.W."/>
            <person name="Kang W.H."/>
            <person name="Huh J.H."/>
            <person name="Kang B.C."/>
            <person name="Yang T.J."/>
            <person name="Lee Y.H."/>
            <person name="Bennetzen J.L."/>
            <person name="Choi D."/>
        </authorList>
    </citation>
    <scope>NUCLEOTIDE SEQUENCE [LARGE SCALE GENOMIC DNA]</scope>
    <source>
        <strain evidence="14">cv. CM334</strain>
    </source>
</reference>
<evidence type="ECO:0000256" key="4">
    <source>
        <dbReference type="ARBA" id="ARBA00022617"/>
    </source>
</evidence>
<keyword evidence="3" id="KW-0813">Transport</keyword>
<evidence type="ECO:0000313" key="13">
    <source>
        <dbReference type="EMBL" id="PHT75861.1"/>
    </source>
</evidence>
<comment type="subcellular location">
    <subcellularLocation>
        <location evidence="2">Membrane</location>
        <topology evidence="2">Multi-pass membrane protein</topology>
    </subcellularLocation>
</comment>
<dbReference type="Proteomes" id="UP000222542">
    <property type="component" value="Unassembled WGS sequence"/>
</dbReference>
<dbReference type="EMBL" id="AYRZ02000007">
    <property type="protein sequence ID" value="PHT75861.1"/>
    <property type="molecule type" value="Genomic_DNA"/>
</dbReference>
<comment type="caution">
    <text evidence="13">The sequence shown here is derived from an EMBL/GenBank/DDBJ whole genome shotgun (WGS) entry which is preliminary data.</text>
</comment>
<feature type="transmembrane region" description="Helical" evidence="11">
    <location>
        <begin position="6"/>
        <end position="28"/>
    </location>
</feature>
<evidence type="ECO:0000256" key="3">
    <source>
        <dbReference type="ARBA" id="ARBA00022448"/>
    </source>
</evidence>
<name>A0A1U8H7A9_CAPAN</name>
<keyword evidence="7" id="KW-0249">Electron transport</keyword>
<dbReference type="SMART" id="SM00665">
    <property type="entry name" value="B561"/>
    <property type="match status" value="1"/>
</dbReference>
<evidence type="ECO:0000256" key="2">
    <source>
        <dbReference type="ARBA" id="ARBA00004141"/>
    </source>
</evidence>
<evidence type="ECO:0000256" key="8">
    <source>
        <dbReference type="ARBA" id="ARBA00022989"/>
    </source>
</evidence>
<sequence length="194" mass="22385">MLSFQIILHGFLLWASMGFLMPIGILVIRMTNRHEQCGRRLKIILYTHATLQILSFLLVTVATIMSIGNFDNSFTNNHQKIGLAIYGAIWLQAATGGFKPDRESKGRSIWFSIHWLLGVTVSLLGIINIYTGLQSYHTRTMKNTSVWNLAFTVEIVVYLFIYLLQEKWPYIKQIRSDLLDETVTTNRSRNIFNR</sequence>
<dbReference type="Pfam" id="PF03188">
    <property type="entry name" value="Cytochrom_B561"/>
    <property type="match status" value="1"/>
</dbReference>
<evidence type="ECO:0000256" key="5">
    <source>
        <dbReference type="ARBA" id="ARBA00022692"/>
    </source>
</evidence>
<dbReference type="AlphaFoldDB" id="A0A1U8H7A9"/>
<feature type="transmembrane region" description="Helical" evidence="11">
    <location>
        <begin position="145"/>
        <end position="164"/>
    </location>
</feature>
<proteinExistence type="predicted"/>
<evidence type="ECO:0000256" key="1">
    <source>
        <dbReference type="ARBA" id="ARBA00001970"/>
    </source>
</evidence>
<feature type="domain" description="Cytochrome b561" evidence="12">
    <location>
        <begin position="1"/>
        <end position="172"/>
    </location>
</feature>
<accession>A0A1U8H7A9</accession>
<dbReference type="KEGG" id="cann:107877191"/>
<dbReference type="GO" id="GO:0140575">
    <property type="term" value="F:transmembrane monodehydroascorbate reductase activity"/>
    <property type="evidence" value="ECO:0007669"/>
    <property type="project" value="InterPro"/>
</dbReference>
<dbReference type="OrthoDB" id="19261at2759"/>
<organism evidence="13 14">
    <name type="scientific">Capsicum annuum</name>
    <name type="common">Capsicum pepper</name>
    <dbReference type="NCBI Taxonomy" id="4072"/>
    <lineage>
        <taxon>Eukaryota</taxon>
        <taxon>Viridiplantae</taxon>
        <taxon>Streptophyta</taxon>
        <taxon>Embryophyta</taxon>
        <taxon>Tracheophyta</taxon>
        <taxon>Spermatophyta</taxon>
        <taxon>Magnoliopsida</taxon>
        <taxon>eudicotyledons</taxon>
        <taxon>Gunneridae</taxon>
        <taxon>Pentapetalae</taxon>
        <taxon>asterids</taxon>
        <taxon>lamiids</taxon>
        <taxon>Solanales</taxon>
        <taxon>Solanaceae</taxon>
        <taxon>Solanoideae</taxon>
        <taxon>Capsiceae</taxon>
        <taxon>Capsicum</taxon>
    </lineage>
</organism>
<protein>
    <recommendedName>
        <fullName evidence="12">Cytochrome b561 domain-containing protein</fullName>
    </recommendedName>
</protein>
<dbReference type="CDD" id="cd08760">
    <property type="entry name" value="Cyt_b561_FRRS1_like"/>
    <property type="match status" value="1"/>
</dbReference>
<dbReference type="InterPro" id="IPR045150">
    <property type="entry name" value="CYB561D1/2"/>
</dbReference>
<evidence type="ECO:0000256" key="10">
    <source>
        <dbReference type="ARBA" id="ARBA00023136"/>
    </source>
</evidence>
<feature type="transmembrane region" description="Helical" evidence="11">
    <location>
        <begin position="49"/>
        <end position="69"/>
    </location>
</feature>
<dbReference type="SMR" id="A0A1U8H7A9"/>